<comment type="caution">
    <text evidence="1">The sequence shown here is derived from an EMBL/GenBank/DDBJ whole genome shotgun (WGS) entry which is preliminary data.</text>
</comment>
<organism evidence="1 2">
    <name type="scientific">Rotaria magnacalcarata</name>
    <dbReference type="NCBI Taxonomy" id="392030"/>
    <lineage>
        <taxon>Eukaryota</taxon>
        <taxon>Metazoa</taxon>
        <taxon>Spiralia</taxon>
        <taxon>Gnathifera</taxon>
        <taxon>Rotifera</taxon>
        <taxon>Eurotatoria</taxon>
        <taxon>Bdelloidea</taxon>
        <taxon>Philodinida</taxon>
        <taxon>Philodinidae</taxon>
        <taxon>Rotaria</taxon>
    </lineage>
</organism>
<evidence type="ECO:0000313" key="1">
    <source>
        <dbReference type="EMBL" id="CAF4840294.1"/>
    </source>
</evidence>
<name>A0A8S3BPM3_9BILA</name>
<dbReference type="AlphaFoldDB" id="A0A8S3BPM3"/>
<reference evidence="1" key="1">
    <citation type="submission" date="2021-02" db="EMBL/GenBank/DDBJ databases">
        <authorList>
            <person name="Nowell W R."/>
        </authorList>
    </citation>
    <scope>NUCLEOTIDE SEQUENCE</scope>
</reference>
<evidence type="ECO:0000313" key="2">
    <source>
        <dbReference type="Proteomes" id="UP000676336"/>
    </source>
</evidence>
<accession>A0A8S3BPM3</accession>
<feature type="non-terminal residue" evidence="1">
    <location>
        <position position="39"/>
    </location>
</feature>
<dbReference type="Proteomes" id="UP000676336">
    <property type="component" value="Unassembled WGS sequence"/>
</dbReference>
<sequence length="39" mass="4514">MATSQQLSTIEYLATYQYCAFNELLTILSYTPQICHLKL</sequence>
<dbReference type="EMBL" id="CAJOBI010158205">
    <property type="protein sequence ID" value="CAF4840294.1"/>
    <property type="molecule type" value="Genomic_DNA"/>
</dbReference>
<gene>
    <name evidence="1" type="ORF">SMN809_LOCUS48906</name>
</gene>
<protein>
    <submittedName>
        <fullName evidence="1">Uncharacterized protein</fullName>
    </submittedName>
</protein>
<proteinExistence type="predicted"/>